<dbReference type="EMBL" id="SIDB01000001">
    <property type="protein sequence ID" value="KAI3439124.1"/>
    <property type="molecule type" value="Genomic_DNA"/>
</dbReference>
<sequence length="448" mass="48618">MAACLSAALHPRCAAIHKHNRGTHVARAAQREGEALAPPLPPPPPQVGWLWDKKAADTHKRLQEQKLRPKKSLGQNFMLDDNVLASVVDAAALQPGDLVLEIGPGTGNLTRHLLAAGALVTAVEKDYALSEQLEVEFAGVAEMRLVCGDVLRQDVHALLDGMQRHRLDWLASPAGQAAGALSGTQAAAAAEGSSAAALDQDVQQPAAAAQQQGQDGDSLPQQQQQQQQEQEGAGRRGVAGGEHPARVTVVANLPYYITKDCLNQMLPLGGRISDIYFMLQDEVGVRLTQADPGAADWRVMNLLTQYHSRAQYLFRIDRRKYLPAPKVDGAVVRFELIPPHQRMPVPSEPDFIKLVKKAFSQRRKVVRNALRPMYEPADVLAALEAVGLNPNARAQDLTLDQFGQLAWKLHEQTGGSGSGSNGEEQQQQQQQQQERLEAQQEDNGGSSA</sequence>
<proteinExistence type="inferred from homology"/>
<feature type="binding site" evidence="5">
    <location>
        <position position="78"/>
    </location>
    <ligand>
        <name>S-adenosyl-L-methionine</name>
        <dbReference type="ChEBI" id="CHEBI:59789"/>
    </ligand>
</feature>
<dbReference type="PANTHER" id="PTHR11727">
    <property type="entry name" value="DIMETHYLADENOSINE TRANSFERASE"/>
    <property type="match status" value="1"/>
</dbReference>
<dbReference type="Proteomes" id="UP001055712">
    <property type="component" value="Unassembled WGS sequence"/>
</dbReference>
<feature type="domain" description="Ribosomal RNA adenine methylase transferase N-terminal" evidence="8">
    <location>
        <begin position="83"/>
        <end position="338"/>
    </location>
</feature>
<keyword evidence="3 5" id="KW-0949">S-adenosyl-L-methionine</keyword>
<feature type="binding site" evidence="5">
    <location>
        <position position="124"/>
    </location>
    <ligand>
        <name>S-adenosyl-L-methionine</name>
        <dbReference type="ChEBI" id="CHEBI:59789"/>
    </ligand>
</feature>
<evidence type="ECO:0000259" key="8">
    <source>
        <dbReference type="SMART" id="SM00650"/>
    </source>
</evidence>
<feature type="region of interest" description="Disordered" evidence="7">
    <location>
        <begin position="196"/>
        <end position="241"/>
    </location>
</feature>
<feature type="binding site" evidence="5">
    <location>
        <position position="103"/>
    </location>
    <ligand>
        <name>S-adenosyl-L-methionine</name>
        <dbReference type="ChEBI" id="CHEBI:59789"/>
    </ligand>
</feature>
<dbReference type="AlphaFoldDB" id="A0A9D4U1S2"/>
<keyword evidence="10" id="KW-1185">Reference proteome</keyword>
<dbReference type="InterPro" id="IPR001737">
    <property type="entry name" value="KsgA/Erm"/>
</dbReference>
<feature type="binding site" evidence="5">
    <location>
        <position position="252"/>
    </location>
    <ligand>
        <name>S-adenosyl-L-methionine</name>
        <dbReference type="ChEBI" id="CHEBI:59789"/>
    </ligand>
</feature>
<keyword evidence="1 5" id="KW-0489">Methyltransferase</keyword>
<dbReference type="GO" id="GO:0003723">
    <property type="term" value="F:RNA binding"/>
    <property type="evidence" value="ECO:0007669"/>
    <property type="project" value="UniProtKB-UniRule"/>
</dbReference>
<feature type="region of interest" description="Disordered" evidence="7">
    <location>
        <begin position="411"/>
        <end position="448"/>
    </location>
</feature>
<dbReference type="PROSITE" id="PS51689">
    <property type="entry name" value="SAM_RNA_A_N6_MT"/>
    <property type="match status" value="1"/>
</dbReference>
<dbReference type="GO" id="GO:0000179">
    <property type="term" value="F:rRNA (adenine-N6,N6-)-dimethyltransferase activity"/>
    <property type="evidence" value="ECO:0007669"/>
    <property type="project" value="UniProtKB-UniRule"/>
</dbReference>
<evidence type="ECO:0000256" key="6">
    <source>
        <dbReference type="RuleBase" id="RU362106"/>
    </source>
</evidence>
<evidence type="ECO:0000256" key="3">
    <source>
        <dbReference type="ARBA" id="ARBA00022691"/>
    </source>
</evidence>
<dbReference type="InterPro" id="IPR023165">
    <property type="entry name" value="rRNA_Ade_diMease-like_C"/>
</dbReference>
<dbReference type="InterPro" id="IPR020598">
    <property type="entry name" value="rRNA_Ade_methylase_Trfase_N"/>
</dbReference>
<dbReference type="PANTHER" id="PTHR11727:SF27">
    <property type="entry name" value="RIBOSOMAL RNA SMALL SUBUNIT METHYLTRANSFERASE, CHLOROPLASTIC"/>
    <property type="match status" value="1"/>
</dbReference>
<dbReference type="InterPro" id="IPR029063">
    <property type="entry name" value="SAM-dependent_MTases_sf"/>
</dbReference>
<reference evidence="9" key="1">
    <citation type="journal article" date="2019" name="Plant J.">
        <title>Chlorella vulgaris genome assembly and annotation reveals the molecular basis for metabolic acclimation to high light conditions.</title>
        <authorList>
            <person name="Cecchin M."/>
            <person name="Marcolungo L."/>
            <person name="Rossato M."/>
            <person name="Girolomoni L."/>
            <person name="Cosentino E."/>
            <person name="Cuine S."/>
            <person name="Li-Beisson Y."/>
            <person name="Delledonne M."/>
            <person name="Ballottari M."/>
        </authorList>
    </citation>
    <scope>NUCLEOTIDE SEQUENCE</scope>
    <source>
        <strain evidence="9">211/11P</strain>
    </source>
</reference>
<evidence type="ECO:0000256" key="2">
    <source>
        <dbReference type="ARBA" id="ARBA00022679"/>
    </source>
</evidence>
<dbReference type="SMART" id="SM00650">
    <property type="entry name" value="rADc"/>
    <property type="match status" value="1"/>
</dbReference>
<evidence type="ECO:0000256" key="1">
    <source>
        <dbReference type="ARBA" id="ARBA00022603"/>
    </source>
</evidence>
<comment type="caution">
    <text evidence="9">The sequence shown here is derived from an EMBL/GenBank/DDBJ whole genome shotgun (WGS) entry which is preliminary data.</text>
</comment>
<dbReference type="Pfam" id="PF00398">
    <property type="entry name" value="RrnaAD"/>
    <property type="match status" value="2"/>
</dbReference>
<dbReference type="SUPFAM" id="SSF53335">
    <property type="entry name" value="S-adenosyl-L-methionine-dependent methyltransferases"/>
    <property type="match status" value="1"/>
</dbReference>
<evidence type="ECO:0000256" key="4">
    <source>
        <dbReference type="ARBA" id="ARBA00022884"/>
    </source>
</evidence>
<name>A0A9D4U1S2_CHLVU</name>
<evidence type="ECO:0000313" key="9">
    <source>
        <dbReference type="EMBL" id="KAI3439124.1"/>
    </source>
</evidence>
<keyword evidence="4 5" id="KW-0694">RNA-binding</keyword>
<dbReference type="OrthoDB" id="74991at2759"/>
<dbReference type="PROSITE" id="PS01131">
    <property type="entry name" value="RRNA_A_DIMETH"/>
    <property type="match status" value="1"/>
</dbReference>
<feature type="compositionally biased region" description="Low complexity" evidence="7">
    <location>
        <begin position="196"/>
        <end position="231"/>
    </location>
</feature>
<gene>
    <name evidence="9" type="ORF">D9Q98_001532</name>
</gene>
<evidence type="ECO:0000313" key="10">
    <source>
        <dbReference type="Proteomes" id="UP001055712"/>
    </source>
</evidence>
<reference evidence="9" key="2">
    <citation type="submission" date="2020-11" db="EMBL/GenBank/DDBJ databases">
        <authorList>
            <person name="Cecchin M."/>
            <person name="Marcolungo L."/>
            <person name="Rossato M."/>
            <person name="Girolomoni L."/>
            <person name="Cosentino E."/>
            <person name="Cuine S."/>
            <person name="Li-Beisson Y."/>
            <person name="Delledonne M."/>
            <person name="Ballottari M."/>
        </authorList>
    </citation>
    <scope>NUCLEOTIDE SEQUENCE</scope>
    <source>
        <strain evidence="9">211/11P</strain>
        <tissue evidence="9">Whole cell</tissue>
    </source>
</reference>
<organism evidence="9 10">
    <name type="scientific">Chlorella vulgaris</name>
    <name type="common">Green alga</name>
    <dbReference type="NCBI Taxonomy" id="3077"/>
    <lineage>
        <taxon>Eukaryota</taxon>
        <taxon>Viridiplantae</taxon>
        <taxon>Chlorophyta</taxon>
        <taxon>core chlorophytes</taxon>
        <taxon>Trebouxiophyceae</taxon>
        <taxon>Chlorellales</taxon>
        <taxon>Chlorellaceae</taxon>
        <taxon>Chlorella clade</taxon>
        <taxon>Chlorella</taxon>
    </lineage>
</organism>
<dbReference type="Gene3D" id="1.10.8.100">
    <property type="entry name" value="Ribosomal RNA adenine dimethylase-like, domain 2"/>
    <property type="match status" value="1"/>
</dbReference>
<feature type="binding site" evidence="5">
    <location>
        <position position="76"/>
    </location>
    <ligand>
        <name>S-adenosyl-L-methionine</name>
        <dbReference type="ChEBI" id="CHEBI:59789"/>
    </ligand>
</feature>
<accession>A0A9D4U1S2</accession>
<protein>
    <recommendedName>
        <fullName evidence="6">rRNA adenine N(6)-methyltransferase</fullName>
        <ecNumber evidence="6">2.1.1.-</ecNumber>
    </recommendedName>
</protein>
<evidence type="ECO:0000256" key="7">
    <source>
        <dbReference type="SAM" id="MobiDB-lite"/>
    </source>
</evidence>
<dbReference type="Gene3D" id="3.40.50.150">
    <property type="entry name" value="Vaccinia Virus protein VP39"/>
    <property type="match status" value="1"/>
</dbReference>
<keyword evidence="2 5" id="KW-0808">Transferase</keyword>
<dbReference type="EC" id="2.1.1.-" evidence="6"/>
<dbReference type="InterPro" id="IPR020596">
    <property type="entry name" value="rRNA_Ade_Mease_Trfase_CS"/>
</dbReference>
<feature type="compositionally biased region" description="Low complexity" evidence="7">
    <location>
        <begin position="421"/>
        <end position="433"/>
    </location>
</feature>
<evidence type="ECO:0000256" key="5">
    <source>
        <dbReference type="PROSITE-ProRule" id="PRU01026"/>
    </source>
</evidence>
<keyword evidence="6" id="KW-0698">rRNA processing</keyword>
<comment type="similarity">
    <text evidence="5 6">Belongs to the class I-like SAM-binding methyltransferase superfamily. rRNA adenine N(6)-methyltransferase family.</text>
</comment>
<feature type="binding site" evidence="5">
    <location>
        <position position="149"/>
    </location>
    <ligand>
        <name>S-adenosyl-L-methionine</name>
        <dbReference type="ChEBI" id="CHEBI:59789"/>
    </ligand>
</feature>